<keyword evidence="4" id="KW-1185">Reference proteome</keyword>
<dbReference type="Proteomes" id="UP000054549">
    <property type="component" value="Unassembled WGS sequence"/>
</dbReference>
<organism evidence="3 4">
    <name type="scientific">Amanita muscaria (strain Koide BX008)</name>
    <dbReference type="NCBI Taxonomy" id="946122"/>
    <lineage>
        <taxon>Eukaryota</taxon>
        <taxon>Fungi</taxon>
        <taxon>Dikarya</taxon>
        <taxon>Basidiomycota</taxon>
        <taxon>Agaricomycotina</taxon>
        <taxon>Agaricomycetes</taxon>
        <taxon>Agaricomycetidae</taxon>
        <taxon>Agaricales</taxon>
        <taxon>Pluteineae</taxon>
        <taxon>Amanitaceae</taxon>
        <taxon>Amanita</taxon>
    </lineage>
</organism>
<protein>
    <submittedName>
        <fullName evidence="3">Uncharacterized protein</fullName>
    </submittedName>
</protein>
<evidence type="ECO:0000313" key="3">
    <source>
        <dbReference type="EMBL" id="KIL64696.1"/>
    </source>
</evidence>
<evidence type="ECO:0000313" key="4">
    <source>
        <dbReference type="Proteomes" id="UP000054549"/>
    </source>
</evidence>
<name>A0A0C2X5Z7_AMAMK</name>
<keyword evidence="2" id="KW-0732">Signal</keyword>
<evidence type="ECO:0000256" key="1">
    <source>
        <dbReference type="SAM" id="MobiDB-lite"/>
    </source>
</evidence>
<dbReference type="AlphaFoldDB" id="A0A0C2X5Z7"/>
<sequence>MLQFAIIFLISSFLVPALCADPPPAHGSIVKYQGVSAIASSTTQTNGPHHALVVGSQPDREGKHNLAPFAPDRNPRPGQIAVHPDKIVKAHPDNIVRTQKRPRPKLASAVENYQKNNPQSVSISHASTPVVGAKNYRPGHMLSSSGGPRHGGGYRSS</sequence>
<feature type="chain" id="PRO_5002158736" evidence="2">
    <location>
        <begin position="20"/>
        <end position="157"/>
    </location>
</feature>
<feature type="region of interest" description="Disordered" evidence="1">
    <location>
        <begin position="91"/>
        <end position="157"/>
    </location>
</feature>
<gene>
    <name evidence="3" type="ORF">M378DRAFT_11267</name>
</gene>
<dbReference type="EMBL" id="KN818247">
    <property type="protein sequence ID" value="KIL64696.1"/>
    <property type="molecule type" value="Genomic_DNA"/>
</dbReference>
<feature type="compositionally biased region" description="Polar residues" evidence="1">
    <location>
        <begin position="111"/>
        <end position="127"/>
    </location>
</feature>
<proteinExistence type="predicted"/>
<accession>A0A0C2X5Z7</accession>
<feature type="region of interest" description="Disordered" evidence="1">
    <location>
        <begin position="55"/>
        <end position="79"/>
    </location>
</feature>
<feature type="compositionally biased region" description="Gly residues" evidence="1">
    <location>
        <begin position="148"/>
        <end position="157"/>
    </location>
</feature>
<reference evidence="3 4" key="1">
    <citation type="submission" date="2014-04" db="EMBL/GenBank/DDBJ databases">
        <title>Evolutionary Origins and Diversification of the Mycorrhizal Mutualists.</title>
        <authorList>
            <consortium name="DOE Joint Genome Institute"/>
            <consortium name="Mycorrhizal Genomics Consortium"/>
            <person name="Kohler A."/>
            <person name="Kuo A."/>
            <person name="Nagy L.G."/>
            <person name="Floudas D."/>
            <person name="Copeland A."/>
            <person name="Barry K.W."/>
            <person name="Cichocki N."/>
            <person name="Veneault-Fourrey C."/>
            <person name="LaButti K."/>
            <person name="Lindquist E.A."/>
            <person name="Lipzen A."/>
            <person name="Lundell T."/>
            <person name="Morin E."/>
            <person name="Murat C."/>
            <person name="Riley R."/>
            <person name="Ohm R."/>
            <person name="Sun H."/>
            <person name="Tunlid A."/>
            <person name="Henrissat B."/>
            <person name="Grigoriev I.V."/>
            <person name="Hibbett D.S."/>
            <person name="Martin F."/>
        </authorList>
    </citation>
    <scope>NUCLEOTIDE SEQUENCE [LARGE SCALE GENOMIC DNA]</scope>
    <source>
        <strain evidence="3 4">Koide BX008</strain>
    </source>
</reference>
<dbReference type="HOGENOM" id="CLU_106779_0_0_1"/>
<feature type="signal peptide" evidence="2">
    <location>
        <begin position="1"/>
        <end position="19"/>
    </location>
</feature>
<evidence type="ECO:0000256" key="2">
    <source>
        <dbReference type="SAM" id="SignalP"/>
    </source>
</evidence>
<dbReference type="InParanoid" id="A0A0C2X5Z7"/>